<dbReference type="EMBL" id="JADGMS010000008">
    <property type="protein sequence ID" value="KAF9677285.1"/>
    <property type="molecule type" value="Genomic_DNA"/>
</dbReference>
<proteinExistence type="predicted"/>
<evidence type="ECO:0000256" key="1">
    <source>
        <dbReference type="SAM" id="MobiDB-lite"/>
    </source>
</evidence>
<feature type="region of interest" description="Disordered" evidence="1">
    <location>
        <begin position="1"/>
        <end position="41"/>
    </location>
</feature>
<comment type="caution">
    <text evidence="2">The sequence shown here is derived from an EMBL/GenBank/DDBJ whole genome shotgun (WGS) entry which is preliminary data.</text>
</comment>
<dbReference type="Proteomes" id="UP000657918">
    <property type="component" value="Chromosome 8"/>
</dbReference>
<dbReference type="AlphaFoldDB" id="A0A835MTT3"/>
<protein>
    <submittedName>
        <fullName evidence="2">Uncharacterized protein</fullName>
    </submittedName>
</protein>
<evidence type="ECO:0000313" key="2">
    <source>
        <dbReference type="EMBL" id="KAF9677285.1"/>
    </source>
</evidence>
<reference evidence="2 3" key="1">
    <citation type="submission" date="2020-10" db="EMBL/GenBank/DDBJ databases">
        <title>Plant Genome Project.</title>
        <authorList>
            <person name="Zhang R.-G."/>
        </authorList>
    </citation>
    <scope>NUCLEOTIDE SEQUENCE [LARGE SCALE GENOMIC DNA]</scope>
    <source>
        <strain evidence="2">FAFU-HL-1</strain>
        <tissue evidence="2">Leaf</tissue>
    </source>
</reference>
<gene>
    <name evidence="2" type="ORF">SADUNF_Sadunf08G0092100</name>
</gene>
<keyword evidence="3" id="KW-1185">Reference proteome</keyword>
<organism evidence="2 3">
    <name type="scientific">Salix dunnii</name>
    <dbReference type="NCBI Taxonomy" id="1413687"/>
    <lineage>
        <taxon>Eukaryota</taxon>
        <taxon>Viridiplantae</taxon>
        <taxon>Streptophyta</taxon>
        <taxon>Embryophyta</taxon>
        <taxon>Tracheophyta</taxon>
        <taxon>Spermatophyta</taxon>
        <taxon>Magnoliopsida</taxon>
        <taxon>eudicotyledons</taxon>
        <taxon>Gunneridae</taxon>
        <taxon>Pentapetalae</taxon>
        <taxon>rosids</taxon>
        <taxon>fabids</taxon>
        <taxon>Malpighiales</taxon>
        <taxon>Salicaceae</taxon>
        <taxon>Saliceae</taxon>
        <taxon>Salix</taxon>
    </lineage>
</organism>
<sequence length="130" mass="14229">MMKKQEIPGSGGPCLNSSVHAEPKGGPIARSSVAHDSRGDKTCGCGGDDPVGMYENGSCAMNSGLVVAEIEELVKINGVDGKSRRRWMEVGTKPWEIMESRKDDSERLQWMRRQGPPSDYLENVCKDFIA</sequence>
<evidence type="ECO:0000313" key="3">
    <source>
        <dbReference type="Proteomes" id="UP000657918"/>
    </source>
</evidence>
<dbReference type="OrthoDB" id="10476844at2759"/>
<accession>A0A835MTT3</accession>
<name>A0A835MTT3_9ROSI</name>